<feature type="compositionally biased region" description="Acidic residues" evidence="1">
    <location>
        <begin position="78"/>
        <end position="89"/>
    </location>
</feature>
<comment type="caution">
    <text evidence="2">The sequence shown here is derived from an EMBL/GenBank/DDBJ whole genome shotgun (WGS) entry which is preliminary data.</text>
</comment>
<evidence type="ECO:0000313" key="3">
    <source>
        <dbReference type="Proteomes" id="UP000546257"/>
    </source>
</evidence>
<feature type="compositionally biased region" description="Basic and acidic residues" evidence="1">
    <location>
        <begin position="134"/>
        <end position="144"/>
    </location>
</feature>
<evidence type="ECO:0000256" key="1">
    <source>
        <dbReference type="SAM" id="MobiDB-lite"/>
    </source>
</evidence>
<accession>A0A7J9SKK8</accession>
<name>A0A7J9SKK8_9EURY</name>
<dbReference type="Proteomes" id="UP000546257">
    <property type="component" value="Unassembled WGS sequence"/>
</dbReference>
<dbReference type="AlphaFoldDB" id="A0A7J9SKK8"/>
<gene>
    <name evidence="2" type="ORF">H5V44_09585</name>
</gene>
<evidence type="ECO:0008006" key="4">
    <source>
        <dbReference type="Google" id="ProtNLM"/>
    </source>
</evidence>
<feature type="compositionally biased region" description="Acidic residues" evidence="1">
    <location>
        <begin position="114"/>
        <end position="126"/>
    </location>
</feature>
<dbReference type="RefSeq" id="WP_185192906.1">
    <property type="nucleotide sequence ID" value="NZ_JACKXD010000003.1"/>
</dbReference>
<proteinExistence type="predicted"/>
<feature type="region of interest" description="Disordered" evidence="1">
    <location>
        <begin position="54"/>
        <end position="144"/>
    </location>
</feature>
<evidence type="ECO:0000313" key="2">
    <source>
        <dbReference type="EMBL" id="MBB6646537.1"/>
    </source>
</evidence>
<dbReference type="EMBL" id="JACKXD010000003">
    <property type="protein sequence ID" value="MBB6646537.1"/>
    <property type="molecule type" value="Genomic_DNA"/>
</dbReference>
<protein>
    <recommendedName>
        <fullName evidence="4">Zinc finger FPG/IleRS-type domain-containing protein</fullName>
    </recommendedName>
</protein>
<sequence length="144" mass="15176">MDCPRCGTRLTRISLNGEVQSVYCEQCRFADVESDHTRVSDGEETWDDALRRFRRANAETDGESNGDVAGERAPAPDDAGEASESEADAESPPAGDPDPEGATDAADADRGDGSTDDDEAGTEDGTETTASETESDRPADAEEA</sequence>
<organism evidence="2 3">
    <name type="scientific">Halobellus ruber</name>
    <dbReference type="NCBI Taxonomy" id="2761102"/>
    <lineage>
        <taxon>Archaea</taxon>
        <taxon>Methanobacteriati</taxon>
        <taxon>Methanobacteriota</taxon>
        <taxon>Stenosarchaea group</taxon>
        <taxon>Halobacteria</taxon>
        <taxon>Halobacteriales</taxon>
        <taxon>Haloferacaceae</taxon>
        <taxon>Halobellus</taxon>
    </lineage>
</organism>
<reference evidence="2 3" key="1">
    <citation type="submission" date="2020-08" db="EMBL/GenBank/DDBJ databases">
        <authorList>
            <person name="Seo M.-J."/>
        </authorList>
    </citation>
    <scope>NUCLEOTIDE SEQUENCE [LARGE SCALE GENOMIC DNA]</scope>
    <source>
        <strain evidence="2 3">MBLA0160</strain>
    </source>
</reference>
<keyword evidence="3" id="KW-1185">Reference proteome</keyword>